<dbReference type="OrthoDB" id="110024at2759"/>
<organism evidence="3 4">
    <name type="scientific">Saitozyma podzolica</name>
    <dbReference type="NCBI Taxonomy" id="1890683"/>
    <lineage>
        <taxon>Eukaryota</taxon>
        <taxon>Fungi</taxon>
        <taxon>Dikarya</taxon>
        <taxon>Basidiomycota</taxon>
        <taxon>Agaricomycotina</taxon>
        <taxon>Tremellomycetes</taxon>
        <taxon>Tremellales</taxon>
        <taxon>Trimorphomycetaceae</taxon>
        <taxon>Saitozyma</taxon>
    </lineage>
</organism>
<dbReference type="CDD" id="cd06257">
    <property type="entry name" value="DnaJ"/>
    <property type="match status" value="1"/>
</dbReference>
<gene>
    <name evidence="3" type="ORF">EHS25_006003</name>
</gene>
<dbReference type="EMBL" id="RSCD01000027">
    <property type="protein sequence ID" value="RSH82293.1"/>
    <property type="molecule type" value="Genomic_DNA"/>
</dbReference>
<dbReference type="PANTHER" id="PTHR44144:SF1">
    <property type="entry name" value="DNAJ HOMOLOG SUBFAMILY C MEMBER 9"/>
    <property type="match status" value="1"/>
</dbReference>
<reference evidence="3 4" key="1">
    <citation type="submission" date="2018-11" db="EMBL/GenBank/DDBJ databases">
        <title>Genome sequence of Saitozyma podzolica DSM 27192.</title>
        <authorList>
            <person name="Aliyu H."/>
            <person name="Gorte O."/>
            <person name="Ochsenreither K."/>
        </authorList>
    </citation>
    <scope>NUCLEOTIDE SEQUENCE [LARGE SCALE GENOMIC DNA]</scope>
    <source>
        <strain evidence="3 4">DSM 27192</strain>
    </source>
</reference>
<protein>
    <recommendedName>
        <fullName evidence="2">J domain-containing protein</fullName>
    </recommendedName>
</protein>
<dbReference type="Pfam" id="PF00226">
    <property type="entry name" value="DnaJ"/>
    <property type="match status" value="1"/>
</dbReference>
<dbReference type="PROSITE" id="PS50076">
    <property type="entry name" value="DNAJ_2"/>
    <property type="match status" value="1"/>
</dbReference>
<feature type="domain" description="J" evidence="2">
    <location>
        <begin position="22"/>
        <end position="128"/>
    </location>
</feature>
<sequence length="302" mass="34070">MDDTPDPILNFFTPAEASQDNLLYTALSVERAAEAEEIRKAYRRAALRLHPDKHAGKTPGEKEEMSREFQKVGFAYAVLSDEKKRKSGKEEPSGAEEMERRDVVGVSLDPTRSVAHLENWHAEYDETGRTDESAFADAEEMGWDAYFESLFERIDRKVLDEDKARYQGSEEETEDLISAYTESRGSLPDILSMIPHSTFTDEPRLIGSINELIAGGKLKSTKTWVRTSTDEKSRAKREKAGKKEAREAEEAAKDLGVWDEFYGSGTKGTRKGDEKSSGRKDKKDKKDKKDEEADGGRISSRR</sequence>
<comment type="caution">
    <text evidence="3">The sequence shown here is derived from an EMBL/GenBank/DDBJ whole genome shotgun (WGS) entry which is preliminary data.</text>
</comment>
<feature type="region of interest" description="Disordered" evidence="1">
    <location>
        <begin position="224"/>
        <end position="302"/>
    </location>
</feature>
<evidence type="ECO:0000259" key="2">
    <source>
        <dbReference type="PROSITE" id="PS50076"/>
    </source>
</evidence>
<dbReference type="InterPro" id="IPR052594">
    <property type="entry name" value="J_domain-containing_protein"/>
</dbReference>
<dbReference type="InterPro" id="IPR056453">
    <property type="entry name" value="HTH_DNAJC9"/>
</dbReference>
<dbReference type="PANTHER" id="PTHR44144">
    <property type="entry name" value="DNAJ HOMOLOG SUBFAMILY C MEMBER 9"/>
    <property type="match status" value="1"/>
</dbReference>
<evidence type="ECO:0000313" key="4">
    <source>
        <dbReference type="Proteomes" id="UP000279259"/>
    </source>
</evidence>
<dbReference type="SUPFAM" id="SSF46565">
    <property type="entry name" value="Chaperone J-domain"/>
    <property type="match status" value="1"/>
</dbReference>
<name>A0A427XTY7_9TREE</name>
<dbReference type="SMART" id="SM00271">
    <property type="entry name" value="DnaJ"/>
    <property type="match status" value="1"/>
</dbReference>
<dbReference type="GO" id="GO:0005634">
    <property type="term" value="C:nucleus"/>
    <property type="evidence" value="ECO:0007669"/>
    <property type="project" value="TreeGrafter"/>
</dbReference>
<dbReference type="InterPro" id="IPR036869">
    <property type="entry name" value="J_dom_sf"/>
</dbReference>
<dbReference type="Gene3D" id="1.10.287.110">
    <property type="entry name" value="DnaJ domain"/>
    <property type="match status" value="1"/>
</dbReference>
<evidence type="ECO:0000313" key="3">
    <source>
        <dbReference type="EMBL" id="RSH82293.1"/>
    </source>
</evidence>
<dbReference type="AlphaFoldDB" id="A0A427XTY7"/>
<dbReference type="Proteomes" id="UP000279259">
    <property type="component" value="Unassembled WGS sequence"/>
</dbReference>
<dbReference type="GO" id="GO:0005737">
    <property type="term" value="C:cytoplasm"/>
    <property type="evidence" value="ECO:0007669"/>
    <property type="project" value="TreeGrafter"/>
</dbReference>
<feature type="compositionally biased region" description="Basic and acidic residues" evidence="1">
    <location>
        <begin position="241"/>
        <end position="253"/>
    </location>
</feature>
<accession>A0A427XTY7</accession>
<dbReference type="GO" id="GO:0031072">
    <property type="term" value="F:heat shock protein binding"/>
    <property type="evidence" value="ECO:0007669"/>
    <property type="project" value="TreeGrafter"/>
</dbReference>
<proteinExistence type="predicted"/>
<keyword evidence="4" id="KW-1185">Reference proteome</keyword>
<feature type="compositionally biased region" description="Basic and acidic residues" evidence="1">
    <location>
        <begin position="270"/>
        <end position="281"/>
    </location>
</feature>
<evidence type="ECO:0000256" key="1">
    <source>
        <dbReference type="SAM" id="MobiDB-lite"/>
    </source>
</evidence>
<dbReference type="InterPro" id="IPR001623">
    <property type="entry name" value="DnaJ_domain"/>
</dbReference>
<dbReference type="Pfam" id="PF23302">
    <property type="entry name" value="HTH_DNAJC9"/>
    <property type="match status" value="1"/>
</dbReference>
<dbReference type="PRINTS" id="PR00625">
    <property type="entry name" value="JDOMAIN"/>
</dbReference>